<dbReference type="Proteomes" id="UP000799640">
    <property type="component" value="Unassembled WGS sequence"/>
</dbReference>
<comment type="cofactor">
    <cofactor evidence="1">
        <name>Mg(2+)</name>
        <dbReference type="ChEBI" id="CHEBI:18420"/>
    </cofactor>
</comment>
<dbReference type="GO" id="GO:0005737">
    <property type="term" value="C:cytoplasm"/>
    <property type="evidence" value="ECO:0007669"/>
    <property type="project" value="UniProtKB-SubCell"/>
</dbReference>
<dbReference type="InterPro" id="IPR011009">
    <property type="entry name" value="Kinase-like_dom_sf"/>
</dbReference>
<dbReference type="EC" id="2.7.11.1" evidence="4"/>
<evidence type="ECO:0000313" key="20">
    <source>
        <dbReference type="Proteomes" id="UP000799640"/>
    </source>
</evidence>
<comment type="similarity">
    <text evidence="3">Belongs to the protein kinase superfamily. STE Ser/Thr protein kinase family. STE20 subfamily.</text>
</comment>
<dbReference type="GO" id="GO:0004674">
    <property type="term" value="F:protein serine/threonine kinase activity"/>
    <property type="evidence" value="ECO:0007669"/>
    <property type="project" value="UniProtKB-KW"/>
</dbReference>
<keyword evidence="9" id="KW-0479">Metal-binding</keyword>
<evidence type="ECO:0000256" key="12">
    <source>
        <dbReference type="ARBA" id="ARBA00022840"/>
    </source>
</evidence>
<evidence type="ECO:0000256" key="4">
    <source>
        <dbReference type="ARBA" id="ARBA00012513"/>
    </source>
</evidence>
<accession>A0A6G1IC05</accession>
<dbReference type="PANTHER" id="PTHR48012:SF10">
    <property type="entry name" value="FI20177P1"/>
    <property type="match status" value="1"/>
</dbReference>
<sequence length="783" mass="85207">MVMDAMGLVDPDTLYTKQNCIGGGSFGKVYKAVDKRTGQAVAIKIIDVENAEDEVDDIIQEISILSELNSPFVTRYYGSFLKGSDLWIVMEFCAGGSCSDLMRPGLIPEEYISIIVRELLMGLEYLHSDNKLHRDIKAANILLTAEGQVKLADFGVSGQLSQTMTKKNTFVGTPFWMAPEVIKQSGYDHKADIWSLGITALELANGEPPYADIHPMKVLFLIPKNAPPVLNGTHFSPVFKDFVDKCLRKEPRERPSARDLLRHPFVRRAKKSQYLTELIERYERWQVVQRESGAADDEYDDMSSPPERRSPGQDDLWDFGTIRPTVGPRARASLTSPTRGPGLKALNDAAANARQLSRLPAEELGSPRKRGERGERGARVPSGRTVRISSRSLSSLDLKGSPVLALRRPKTEPEDVPLPPSPVKGPQTPERKPDPAMRIRDITPLEQHFLRTPGGVPVGESDQLAHPDAQSTLSHTQPGVQSPLPIQFPKAGLPVQTGVPLSGLPEQSGVPIQAGPQTAIQTTFVQSTLPLRPAPVPPTSPLSIPQQPLPSFADKPFAQVGIARKAVAGQPTQIQITPQSPVQKPLPHGFPQSPHGFMSPSHSLPQPLAPAFPSPARQSYPSPSPAEWSNPLQPAYQMYDEPAPFPPSPSHSNGNSNGSNNSQEPTALTSVVIPALESALQRRTHKLSSVLAQTAAEQAGLTLADDNGEGPSAAEAQRLQSAHENIQRLVGRVCRLVAEIDEWDAQAPVGMGDGVEGFLEGFLEEVLVRVEEVDEGEEVGHRR</sequence>
<dbReference type="SMART" id="SM00220">
    <property type="entry name" value="S_TKc"/>
    <property type="match status" value="1"/>
</dbReference>
<dbReference type="PANTHER" id="PTHR48012">
    <property type="entry name" value="STERILE20-LIKE KINASE, ISOFORM B-RELATED"/>
    <property type="match status" value="1"/>
</dbReference>
<dbReference type="InterPro" id="IPR017441">
    <property type="entry name" value="Protein_kinase_ATP_BS"/>
</dbReference>
<feature type="compositionally biased region" description="Polar residues" evidence="17">
    <location>
        <begin position="469"/>
        <end position="478"/>
    </location>
</feature>
<reference evidence="19" key="1">
    <citation type="journal article" date="2020" name="Stud. Mycol.">
        <title>101 Dothideomycetes genomes: a test case for predicting lifestyles and emergence of pathogens.</title>
        <authorList>
            <person name="Haridas S."/>
            <person name="Albert R."/>
            <person name="Binder M."/>
            <person name="Bloem J."/>
            <person name="Labutti K."/>
            <person name="Salamov A."/>
            <person name="Andreopoulos B."/>
            <person name="Baker S."/>
            <person name="Barry K."/>
            <person name="Bills G."/>
            <person name="Bluhm B."/>
            <person name="Cannon C."/>
            <person name="Castanera R."/>
            <person name="Culley D."/>
            <person name="Daum C."/>
            <person name="Ezra D."/>
            <person name="Gonzalez J."/>
            <person name="Henrissat B."/>
            <person name="Kuo A."/>
            <person name="Liang C."/>
            <person name="Lipzen A."/>
            <person name="Lutzoni F."/>
            <person name="Magnuson J."/>
            <person name="Mondo S."/>
            <person name="Nolan M."/>
            <person name="Ohm R."/>
            <person name="Pangilinan J."/>
            <person name="Park H.-J."/>
            <person name="Ramirez L."/>
            <person name="Alfaro M."/>
            <person name="Sun H."/>
            <person name="Tritt A."/>
            <person name="Yoshinaga Y."/>
            <person name="Zwiers L.-H."/>
            <person name="Turgeon B."/>
            <person name="Goodwin S."/>
            <person name="Spatafora J."/>
            <person name="Crous P."/>
            <person name="Grigoriev I."/>
        </authorList>
    </citation>
    <scope>NUCLEOTIDE SEQUENCE</scope>
    <source>
        <strain evidence="19">CBS 262.69</strain>
    </source>
</reference>
<evidence type="ECO:0000259" key="18">
    <source>
        <dbReference type="PROSITE" id="PS50011"/>
    </source>
</evidence>
<dbReference type="CDD" id="cd06609">
    <property type="entry name" value="STKc_MST3_like"/>
    <property type="match status" value="1"/>
</dbReference>
<feature type="region of interest" description="Disordered" evidence="17">
    <location>
        <begin position="292"/>
        <end position="436"/>
    </location>
</feature>
<proteinExistence type="inferred from homology"/>
<dbReference type="FunFam" id="1.10.510.10:FF:000411">
    <property type="entry name" value="Probable Ste20-like kinase Don3"/>
    <property type="match status" value="1"/>
</dbReference>
<keyword evidence="6" id="KW-0723">Serine/threonine-protein kinase</keyword>
<evidence type="ECO:0000313" key="19">
    <source>
        <dbReference type="EMBL" id="KAF2405646.1"/>
    </source>
</evidence>
<evidence type="ECO:0000256" key="7">
    <source>
        <dbReference type="ARBA" id="ARBA00022553"/>
    </source>
</evidence>
<dbReference type="FunFam" id="3.30.200.20:FF:000488">
    <property type="entry name" value="Related to severin kinase"/>
    <property type="match status" value="1"/>
</dbReference>
<evidence type="ECO:0000256" key="14">
    <source>
        <dbReference type="ARBA" id="ARBA00047899"/>
    </source>
</evidence>
<keyword evidence="13" id="KW-0460">Magnesium</keyword>
<protein>
    <recommendedName>
        <fullName evidence="4">non-specific serine/threonine protein kinase</fullName>
        <ecNumber evidence="4">2.7.11.1</ecNumber>
    </recommendedName>
</protein>
<dbReference type="GO" id="GO:0046872">
    <property type="term" value="F:metal ion binding"/>
    <property type="evidence" value="ECO:0007669"/>
    <property type="project" value="UniProtKB-KW"/>
</dbReference>
<feature type="region of interest" description="Disordered" evidence="17">
    <location>
        <begin position="454"/>
        <end position="478"/>
    </location>
</feature>
<comment type="catalytic activity">
    <reaction evidence="14">
        <text>L-threonyl-[protein] + ATP = O-phospho-L-threonyl-[protein] + ADP + H(+)</text>
        <dbReference type="Rhea" id="RHEA:46608"/>
        <dbReference type="Rhea" id="RHEA-COMP:11060"/>
        <dbReference type="Rhea" id="RHEA-COMP:11605"/>
        <dbReference type="ChEBI" id="CHEBI:15378"/>
        <dbReference type="ChEBI" id="CHEBI:30013"/>
        <dbReference type="ChEBI" id="CHEBI:30616"/>
        <dbReference type="ChEBI" id="CHEBI:61977"/>
        <dbReference type="ChEBI" id="CHEBI:456216"/>
        <dbReference type="EC" id="2.7.11.1"/>
    </reaction>
</comment>
<feature type="compositionally biased region" description="Low complexity" evidence="17">
    <location>
        <begin position="570"/>
        <end position="579"/>
    </location>
</feature>
<evidence type="ECO:0000256" key="17">
    <source>
        <dbReference type="SAM" id="MobiDB-lite"/>
    </source>
</evidence>
<keyword evidence="10 16" id="KW-0547">Nucleotide-binding</keyword>
<dbReference type="InterPro" id="IPR050629">
    <property type="entry name" value="STE20/SPS1-PAK"/>
</dbReference>
<dbReference type="SUPFAM" id="SSF56112">
    <property type="entry name" value="Protein kinase-like (PK-like)"/>
    <property type="match status" value="1"/>
</dbReference>
<keyword evidence="7" id="KW-0597">Phosphoprotein</keyword>
<feature type="compositionally biased region" description="Low complexity" evidence="17">
    <location>
        <begin position="389"/>
        <end position="401"/>
    </location>
</feature>
<comment type="catalytic activity">
    <reaction evidence="15">
        <text>L-seryl-[protein] + ATP = O-phospho-L-seryl-[protein] + ADP + H(+)</text>
        <dbReference type="Rhea" id="RHEA:17989"/>
        <dbReference type="Rhea" id="RHEA-COMP:9863"/>
        <dbReference type="Rhea" id="RHEA-COMP:11604"/>
        <dbReference type="ChEBI" id="CHEBI:15378"/>
        <dbReference type="ChEBI" id="CHEBI:29999"/>
        <dbReference type="ChEBI" id="CHEBI:30616"/>
        <dbReference type="ChEBI" id="CHEBI:83421"/>
        <dbReference type="ChEBI" id="CHEBI:456216"/>
        <dbReference type="EC" id="2.7.11.1"/>
    </reaction>
</comment>
<evidence type="ECO:0000256" key="3">
    <source>
        <dbReference type="ARBA" id="ARBA00008874"/>
    </source>
</evidence>
<gene>
    <name evidence="19" type="ORF">EJ06DRAFT_32708</name>
</gene>
<evidence type="ECO:0000256" key="6">
    <source>
        <dbReference type="ARBA" id="ARBA00022527"/>
    </source>
</evidence>
<evidence type="ECO:0000256" key="2">
    <source>
        <dbReference type="ARBA" id="ARBA00004496"/>
    </source>
</evidence>
<keyword evidence="12 16" id="KW-0067">ATP-binding</keyword>
<dbReference type="InterPro" id="IPR000719">
    <property type="entry name" value="Prot_kinase_dom"/>
</dbReference>
<name>A0A6G1IC05_9PEZI</name>
<evidence type="ECO:0000256" key="16">
    <source>
        <dbReference type="PROSITE-ProRule" id="PRU10141"/>
    </source>
</evidence>
<keyword evidence="11 19" id="KW-0418">Kinase</keyword>
<evidence type="ECO:0000256" key="11">
    <source>
        <dbReference type="ARBA" id="ARBA00022777"/>
    </source>
</evidence>
<dbReference type="EMBL" id="ML996687">
    <property type="protein sequence ID" value="KAF2405646.1"/>
    <property type="molecule type" value="Genomic_DNA"/>
</dbReference>
<dbReference type="AlphaFoldDB" id="A0A6G1IC05"/>
<evidence type="ECO:0000256" key="13">
    <source>
        <dbReference type="ARBA" id="ARBA00022842"/>
    </source>
</evidence>
<dbReference type="Gene3D" id="3.30.200.20">
    <property type="entry name" value="Phosphorylase Kinase, domain 1"/>
    <property type="match status" value="1"/>
</dbReference>
<feature type="compositionally biased region" description="Low complexity" evidence="17">
    <location>
        <begin position="650"/>
        <end position="662"/>
    </location>
</feature>
<feature type="binding site" evidence="16">
    <location>
        <position position="44"/>
    </location>
    <ligand>
        <name>ATP</name>
        <dbReference type="ChEBI" id="CHEBI:30616"/>
    </ligand>
</feature>
<dbReference type="Gene3D" id="1.10.510.10">
    <property type="entry name" value="Transferase(Phosphotransferase) domain 1"/>
    <property type="match status" value="1"/>
</dbReference>
<feature type="region of interest" description="Disordered" evidence="17">
    <location>
        <begin position="569"/>
        <end position="665"/>
    </location>
</feature>
<organism evidence="19 20">
    <name type="scientific">Trichodelitschia bisporula</name>
    <dbReference type="NCBI Taxonomy" id="703511"/>
    <lineage>
        <taxon>Eukaryota</taxon>
        <taxon>Fungi</taxon>
        <taxon>Dikarya</taxon>
        <taxon>Ascomycota</taxon>
        <taxon>Pezizomycotina</taxon>
        <taxon>Dothideomycetes</taxon>
        <taxon>Dothideomycetes incertae sedis</taxon>
        <taxon>Phaeotrichales</taxon>
        <taxon>Phaeotrichaceae</taxon>
        <taxon>Trichodelitschia</taxon>
    </lineage>
</organism>
<comment type="subcellular location">
    <subcellularLocation>
        <location evidence="2">Cytoplasm</location>
    </subcellularLocation>
</comment>
<dbReference type="PROSITE" id="PS50011">
    <property type="entry name" value="PROTEIN_KINASE_DOM"/>
    <property type="match status" value="1"/>
</dbReference>
<keyword evidence="8" id="KW-0808">Transferase</keyword>
<dbReference type="OrthoDB" id="248923at2759"/>
<dbReference type="Pfam" id="PF00069">
    <property type="entry name" value="Pkinase"/>
    <property type="match status" value="1"/>
</dbReference>
<dbReference type="GO" id="GO:0005524">
    <property type="term" value="F:ATP binding"/>
    <property type="evidence" value="ECO:0007669"/>
    <property type="project" value="UniProtKB-UniRule"/>
</dbReference>
<feature type="domain" description="Protein kinase" evidence="18">
    <location>
        <begin position="15"/>
        <end position="266"/>
    </location>
</feature>
<evidence type="ECO:0000256" key="8">
    <source>
        <dbReference type="ARBA" id="ARBA00022679"/>
    </source>
</evidence>
<keyword evidence="5" id="KW-0963">Cytoplasm</keyword>
<keyword evidence="20" id="KW-1185">Reference proteome</keyword>
<evidence type="ECO:0000256" key="9">
    <source>
        <dbReference type="ARBA" id="ARBA00022723"/>
    </source>
</evidence>
<evidence type="ECO:0000256" key="5">
    <source>
        <dbReference type="ARBA" id="ARBA00022490"/>
    </source>
</evidence>
<evidence type="ECO:0000256" key="1">
    <source>
        <dbReference type="ARBA" id="ARBA00001946"/>
    </source>
</evidence>
<evidence type="ECO:0000256" key="10">
    <source>
        <dbReference type="ARBA" id="ARBA00022741"/>
    </source>
</evidence>
<evidence type="ECO:0000256" key="15">
    <source>
        <dbReference type="ARBA" id="ARBA00048679"/>
    </source>
</evidence>
<dbReference type="PROSITE" id="PS00107">
    <property type="entry name" value="PROTEIN_KINASE_ATP"/>
    <property type="match status" value="1"/>
</dbReference>